<proteinExistence type="predicted"/>
<reference evidence="1 2" key="1">
    <citation type="submission" date="2014-02" db="EMBL/GenBank/DDBJ databases">
        <title>The genome sequence of Colletotrichum fioriniae PJ7.</title>
        <authorList>
            <person name="Baroncelli R."/>
            <person name="Thon M.R."/>
        </authorList>
    </citation>
    <scope>NUCLEOTIDE SEQUENCE [LARGE SCALE GENOMIC DNA]</scope>
    <source>
        <strain evidence="1 2">PJ7</strain>
    </source>
</reference>
<organism evidence="1 2">
    <name type="scientific">Colletotrichum fioriniae PJ7</name>
    <dbReference type="NCBI Taxonomy" id="1445577"/>
    <lineage>
        <taxon>Eukaryota</taxon>
        <taxon>Fungi</taxon>
        <taxon>Dikarya</taxon>
        <taxon>Ascomycota</taxon>
        <taxon>Pezizomycotina</taxon>
        <taxon>Sordariomycetes</taxon>
        <taxon>Hypocreomycetidae</taxon>
        <taxon>Glomerellales</taxon>
        <taxon>Glomerellaceae</taxon>
        <taxon>Colletotrichum</taxon>
        <taxon>Colletotrichum acutatum species complex</taxon>
    </lineage>
</organism>
<sequence>MEFSPPTYQTPLQTTTVVHRAFDEYDSLVQASRSLRGRKASKLWLIDSRLRRKQTIMQIHTMLVLGDWLYSGHGQQAFEENGCKFYAMPDYASQDFCGDVKDDSVIAAQVSGFVVALVIVARHQDAQALNCVKGCLAWEAQSRL</sequence>
<protein>
    <submittedName>
        <fullName evidence="1">Uncharacterized protein</fullName>
    </submittedName>
</protein>
<dbReference type="Proteomes" id="UP000020467">
    <property type="component" value="Unassembled WGS sequence"/>
</dbReference>
<evidence type="ECO:0000313" key="1">
    <source>
        <dbReference type="EMBL" id="EXF82094.1"/>
    </source>
</evidence>
<dbReference type="KEGG" id="cfj:CFIO01_00608"/>
<gene>
    <name evidence="1" type="ORF">CFIO01_00608</name>
</gene>
<accession>A0A010RVD6</accession>
<dbReference type="AlphaFoldDB" id="A0A010RVD6"/>
<name>A0A010RVD6_9PEZI</name>
<keyword evidence="2" id="KW-1185">Reference proteome</keyword>
<comment type="caution">
    <text evidence="1">The sequence shown here is derived from an EMBL/GenBank/DDBJ whole genome shotgun (WGS) entry which is preliminary data.</text>
</comment>
<dbReference type="EMBL" id="JARH01000341">
    <property type="protein sequence ID" value="EXF82094.1"/>
    <property type="molecule type" value="Genomic_DNA"/>
</dbReference>
<dbReference type="HOGENOM" id="CLU_1796316_0_0_1"/>
<dbReference type="OrthoDB" id="3596450at2759"/>
<evidence type="ECO:0000313" key="2">
    <source>
        <dbReference type="Proteomes" id="UP000020467"/>
    </source>
</evidence>